<dbReference type="Proteomes" id="UP000199656">
    <property type="component" value="Unassembled WGS sequence"/>
</dbReference>
<feature type="binding site" evidence="7">
    <location>
        <position position="140"/>
    </location>
    <ligand>
        <name>substrate</name>
    </ligand>
</feature>
<feature type="binding site" evidence="7">
    <location>
        <position position="226"/>
    </location>
    <ligand>
        <name>substrate</name>
    </ligand>
</feature>
<keyword evidence="11" id="KW-1185">Reference proteome</keyword>
<evidence type="ECO:0000313" key="11">
    <source>
        <dbReference type="Proteomes" id="UP000199656"/>
    </source>
</evidence>
<dbReference type="GO" id="GO:0046872">
    <property type="term" value="F:metal ion binding"/>
    <property type="evidence" value="ECO:0007669"/>
    <property type="project" value="UniProtKB-KW"/>
</dbReference>
<evidence type="ECO:0000256" key="8">
    <source>
        <dbReference type="PIRSR" id="PIRSR038994-3"/>
    </source>
</evidence>
<keyword evidence="3 5" id="KW-0378">Hydrolase</keyword>
<protein>
    <submittedName>
        <fullName evidence="10">N-acetylglucosamine-6-phosphate deacetylase</fullName>
    </submittedName>
</protein>
<evidence type="ECO:0000256" key="2">
    <source>
        <dbReference type="ARBA" id="ARBA00022723"/>
    </source>
</evidence>
<dbReference type="PANTHER" id="PTHR11113">
    <property type="entry name" value="N-ACETYLGLUCOSAMINE-6-PHOSPHATE DEACETYLASE"/>
    <property type="match status" value="1"/>
</dbReference>
<evidence type="ECO:0000256" key="6">
    <source>
        <dbReference type="PIRSR" id="PIRSR038994-1"/>
    </source>
</evidence>
<keyword evidence="4 5" id="KW-0119">Carbohydrate metabolism</keyword>
<dbReference type="InterPro" id="IPR006680">
    <property type="entry name" value="Amidohydro-rel"/>
</dbReference>
<feature type="binding site" evidence="8">
    <location>
        <position position="215"/>
    </location>
    <ligand>
        <name>Zn(2+)</name>
        <dbReference type="ChEBI" id="CHEBI:29105"/>
    </ligand>
</feature>
<evidence type="ECO:0000256" key="3">
    <source>
        <dbReference type="ARBA" id="ARBA00022801"/>
    </source>
</evidence>
<dbReference type="InterPro" id="IPR032466">
    <property type="entry name" value="Metal_Hydrolase"/>
</dbReference>
<dbReference type="EMBL" id="FNRL01000002">
    <property type="protein sequence ID" value="SEA02813.1"/>
    <property type="molecule type" value="Genomic_DNA"/>
</dbReference>
<dbReference type="NCBIfam" id="TIGR00221">
    <property type="entry name" value="nagA"/>
    <property type="match status" value="1"/>
</dbReference>
<dbReference type="RefSeq" id="WP_089758330.1">
    <property type="nucleotide sequence ID" value="NZ_BKAT01000010.1"/>
</dbReference>
<evidence type="ECO:0000259" key="9">
    <source>
        <dbReference type="Pfam" id="PF01979"/>
    </source>
</evidence>
<dbReference type="PANTHER" id="PTHR11113:SF14">
    <property type="entry name" value="N-ACETYLGLUCOSAMINE-6-PHOSPHATE DEACETYLASE"/>
    <property type="match status" value="1"/>
</dbReference>
<feature type="binding site" evidence="7">
    <location>
        <begin position="218"/>
        <end position="219"/>
    </location>
    <ligand>
        <name>substrate</name>
    </ligand>
</feature>
<evidence type="ECO:0000313" key="10">
    <source>
        <dbReference type="EMBL" id="SEA02813.1"/>
    </source>
</evidence>
<evidence type="ECO:0000256" key="4">
    <source>
        <dbReference type="ARBA" id="ARBA00023277"/>
    </source>
</evidence>
<feature type="binding site" evidence="8">
    <location>
        <position position="129"/>
    </location>
    <ligand>
        <name>Zn(2+)</name>
        <dbReference type="ChEBI" id="CHEBI:29105"/>
    </ligand>
</feature>
<sequence length="365" mass="39621">MSVTYVNARIFTGEKILEQHAVTTENGLITALVPMNELQQSANRVDLQGALLAPAFIDLQIYGGNGKVFSLYPSVDALEATVNYSKAGGAAWIMPTVATIGEEVMLNAMKAVREYWKQGLTGVLGLHLEGPFINPKKKGAHLEQYIHSPSQQDIDWILSNGGDVVKMITLAPECCDPALVKQLRDAGIVIFAGHSNATYAEAYTAFDQGIHNATHLFNAMSPLESRAPGLVGAVYDHPAVSASIVADGVHVDFASIRISKKIMKERLFLITDAVEENREGGYIYIKEADRYVSATGVLSGSRLTMAKAVRNCVEKVGIELEEALRMASLYPANVGEWGRQMGRIEAGCRSDMVAIDGNWNTVLYS</sequence>
<dbReference type="AlphaFoldDB" id="A0A1H3XU10"/>
<reference evidence="11" key="1">
    <citation type="submission" date="2016-10" db="EMBL/GenBank/DDBJ databases">
        <authorList>
            <person name="Varghese N."/>
            <person name="Submissions S."/>
        </authorList>
    </citation>
    <scope>NUCLEOTIDE SEQUENCE [LARGE SCALE GENOMIC DNA]</scope>
    <source>
        <strain evidence="11">DSM 23920</strain>
    </source>
</reference>
<gene>
    <name evidence="10" type="ORF">SAMN05660909_00488</name>
</gene>
<dbReference type="Pfam" id="PF01979">
    <property type="entry name" value="Amidohydro_1"/>
    <property type="match status" value="1"/>
</dbReference>
<comment type="cofactor">
    <cofactor evidence="8">
        <name>a divalent metal cation</name>
        <dbReference type="ChEBI" id="CHEBI:60240"/>
    </cofactor>
    <text evidence="8">Binds 1 divalent metal cation per subunit.</text>
</comment>
<evidence type="ECO:0000256" key="7">
    <source>
        <dbReference type="PIRSR" id="PIRSR038994-2"/>
    </source>
</evidence>
<dbReference type="Pfam" id="PF22643">
    <property type="entry name" value="NagA_N"/>
    <property type="match status" value="1"/>
</dbReference>
<dbReference type="InterPro" id="IPR011059">
    <property type="entry name" value="Metal-dep_hydrolase_composite"/>
</dbReference>
<dbReference type="SUPFAM" id="SSF51338">
    <property type="entry name" value="Composite domain of metallo-dependent hydrolases"/>
    <property type="match status" value="1"/>
</dbReference>
<dbReference type="GO" id="GO:0008448">
    <property type="term" value="F:N-acetylglucosamine-6-phosphate deacetylase activity"/>
    <property type="evidence" value="ECO:0007669"/>
    <property type="project" value="InterPro"/>
</dbReference>
<dbReference type="Gene3D" id="2.30.40.10">
    <property type="entry name" value="Urease, subunit C, domain 1"/>
    <property type="match status" value="1"/>
</dbReference>
<organism evidence="10 11">
    <name type="scientific">Chitinophaga terrae</name>
    <name type="common">ex Kim and Jung 2007</name>
    <dbReference type="NCBI Taxonomy" id="408074"/>
    <lineage>
        <taxon>Bacteria</taxon>
        <taxon>Pseudomonadati</taxon>
        <taxon>Bacteroidota</taxon>
        <taxon>Chitinophagia</taxon>
        <taxon>Chitinophagales</taxon>
        <taxon>Chitinophagaceae</taxon>
        <taxon>Chitinophaga</taxon>
    </lineage>
</organism>
<comment type="similarity">
    <text evidence="1 5">Belongs to the metallo-dependent hydrolases superfamily. NagA family.</text>
</comment>
<accession>A0A1H3XU10</accession>
<feature type="binding site" evidence="7">
    <location>
        <position position="250"/>
    </location>
    <ligand>
        <name>substrate</name>
    </ligand>
</feature>
<evidence type="ECO:0000256" key="5">
    <source>
        <dbReference type="PIRNR" id="PIRNR038994"/>
    </source>
</evidence>
<keyword evidence="2 8" id="KW-0479">Metal-binding</keyword>
<dbReference type="InterPro" id="IPR003764">
    <property type="entry name" value="GlcNAc_6-P_deAcase"/>
</dbReference>
<feature type="binding site" evidence="8">
    <location>
        <position position="194"/>
    </location>
    <ligand>
        <name>Zn(2+)</name>
        <dbReference type="ChEBI" id="CHEBI:29105"/>
    </ligand>
</feature>
<proteinExistence type="inferred from homology"/>
<name>A0A1H3XU10_9BACT</name>
<feature type="domain" description="Amidohydrolase-related" evidence="9">
    <location>
        <begin position="108"/>
        <end position="357"/>
    </location>
</feature>
<dbReference type="OrthoDB" id="9776488at2"/>
<feature type="binding site" evidence="7">
    <location>
        <begin position="298"/>
        <end position="300"/>
    </location>
    <ligand>
        <name>substrate</name>
    </ligand>
</feature>
<dbReference type="PIRSF" id="PIRSF038994">
    <property type="entry name" value="NagA"/>
    <property type="match status" value="1"/>
</dbReference>
<dbReference type="STRING" id="408074.SAMN05660909_00488"/>
<evidence type="ECO:0000256" key="1">
    <source>
        <dbReference type="ARBA" id="ARBA00010716"/>
    </source>
</evidence>
<dbReference type="GO" id="GO:0006046">
    <property type="term" value="P:N-acetylglucosamine catabolic process"/>
    <property type="evidence" value="ECO:0007669"/>
    <property type="project" value="TreeGrafter"/>
</dbReference>
<dbReference type="Gene3D" id="3.20.20.140">
    <property type="entry name" value="Metal-dependent hydrolases"/>
    <property type="match status" value="1"/>
</dbReference>
<dbReference type="SUPFAM" id="SSF51556">
    <property type="entry name" value="Metallo-dependent hydrolases"/>
    <property type="match status" value="1"/>
</dbReference>
<feature type="active site" description="Proton donor/acceptor" evidence="6">
    <location>
        <position position="272"/>
    </location>
</feature>